<dbReference type="Pfam" id="PF02467">
    <property type="entry name" value="Whib"/>
    <property type="match status" value="1"/>
</dbReference>
<evidence type="ECO:0000256" key="12">
    <source>
        <dbReference type="SAM" id="MobiDB-lite"/>
    </source>
</evidence>
<evidence type="ECO:0000256" key="10">
    <source>
        <dbReference type="ARBA" id="ARBA00023163"/>
    </source>
</evidence>
<evidence type="ECO:0000256" key="3">
    <source>
        <dbReference type="ARBA" id="ARBA00022485"/>
    </source>
</evidence>
<feature type="domain" description="4Fe-4S Wbl-type" evidence="13">
    <location>
        <begin position="13"/>
        <end position="69"/>
    </location>
</feature>
<comment type="PTM">
    <text evidence="11">Upon Fe-S cluster removal intramolecular disulfide bonds are formed.</text>
</comment>
<feature type="binding site" evidence="11">
    <location>
        <position position="36"/>
    </location>
    <ligand>
        <name>[4Fe-4S] cluster</name>
        <dbReference type="ChEBI" id="CHEBI:49883"/>
    </ligand>
</feature>
<sequence>MNQWSSQWNEFASCANSDPEALFVQGSAQKYATSICADCPVRERCLAEALEYRLMYGVWGGMTERERRALLKSHPEHTDWFKTIQNGKIRLSQRTPARKTRDIHGIRSSRSCTR</sequence>
<proteinExistence type="inferred from homology"/>
<keyword evidence="3 11" id="KW-0004">4Fe-4S</keyword>
<feature type="binding site" evidence="11">
    <location>
        <position position="45"/>
    </location>
    <ligand>
        <name>[4Fe-4S] cluster</name>
        <dbReference type="ChEBI" id="CHEBI:49883"/>
    </ligand>
</feature>
<feature type="region of interest" description="Disordered" evidence="12">
    <location>
        <begin position="92"/>
        <end position="114"/>
    </location>
</feature>
<keyword evidence="10 11" id="KW-0804">Transcription</keyword>
<evidence type="ECO:0000256" key="1">
    <source>
        <dbReference type="ARBA" id="ARBA00004496"/>
    </source>
</evidence>
<dbReference type="GO" id="GO:0035731">
    <property type="term" value="F:dinitrosyl-iron complex binding"/>
    <property type="evidence" value="ECO:0007669"/>
    <property type="project" value="UniProtKB-UniRule"/>
</dbReference>
<evidence type="ECO:0000313" key="15">
    <source>
        <dbReference type="Proteomes" id="UP001281731"/>
    </source>
</evidence>
<dbReference type="GO" id="GO:0005737">
    <property type="term" value="C:cytoplasm"/>
    <property type="evidence" value="ECO:0007669"/>
    <property type="project" value="UniProtKB-SubCell"/>
</dbReference>
<comment type="PTM">
    <text evidence="11">The Fe-S cluster can be nitrosylated by nitric oxide (NO).</text>
</comment>
<dbReference type="GO" id="GO:0047134">
    <property type="term" value="F:protein-disulfide reductase [NAD(P)H] activity"/>
    <property type="evidence" value="ECO:0007669"/>
    <property type="project" value="TreeGrafter"/>
</dbReference>
<dbReference type="InterPro" id="IPR034768">
    <property type="entry name" value="4FE4S_WBL"/>
</dbReference>
<dbReference type="PANTHER" id="PTHR38839:SF7">
    <property type="entry name" value="TRANSCRIPTIONAL REGULATOR WHIB4"/>
    <property type="match status" value="1"/>
</dbReference>
<comment type="caution">
    <text evidence="14">The sequence shown here is derived from an EMBL/GenBank/DDBJ whole genome shotgun (WGS) entry which is preliminary data.</text>
</comment>
<dbReference type="RefSeq" id="WP_022866480.1">
    <property type="nucleotide sequence ID" value="NZ_CAMYCL010000005.1"/>
</dbReference>
<evidence type="ECO:0000259" key="13">
    <source>
        <dbReference type="PROSITE" id="PS51674"/>
    </source>
</evidence>
<evidence type="ECO:0000256" key="9">
    <source>
        <dbReference type="ARBA" id="ARBA00023157"/>
    </source>
</evidence>
<comment type="function">
    <text evidence="11">Acts as a transcriptional regulator. Probably redox-responsive. The apo- but not holo-form probably binds DNA.</text>
</comment>
<accession>A0AAW9HXM1</accession>
<keyword evidence="11" id="KW-0963">Cytoplasm</keyword>
<keyword evidence="4 11" id="KW-0479">Metal-binding</keyword>
<dbReference type="HAMAP" id="MF_01479">
    <property type="entry name" value="WhiB"/>
    <property type="match status" value="1"/>
</dbReference>
<evidence type="ECO:0000256" key="4">
    <source>
        <dbReference type="ARBA" id="ARBA00022723"/>
    </source>
</evidence>
<dbReference type="GO" id="GO:0045454">
    <property type="term" value="P:cell redox homeostasis"/>
    <property type="evidence" value="ECO:0007669"/>
    <property type="project" value="TreeGrafter"/>
</dbReference>
<keyword evidence="5 11" id="KW-0408">Iron</keyword>
<dbReference type="PANTHER" id="PTHR38839">
    <property type="entry name" value="TRANSCRIPTIONAL REGULATOR WHID-RELATED"/>
    <property type="match status" value="1"/>
</dbReference>
<keyword evidence="7 11" id="KW-0805">Transcription regulation</keyword>
<dbReference type="GO" id="GO:0045892">
    <property type="term" value="P:negative regulation of DNA-templated transcription"/>
    <property type="evidence" value="ECO:0007669"/>
    <property type="project" value="TreeGrafter"/>
</dbReference>
<evidence type="ECO:0000256" key="6">
    <source>
        <dbReference type="ARBA" id="ARBA00023014"/>
    </source>
</evidence>
<dbReference type="GO" id="GO:0046872">
    <property type="term" value="F:metal ion binding"/>
    <property type="evidence" value="ECO:0007669"/>
    <property type="project" value="UniProtKB-KW"/>
</dbReference>
<gene>
    <name evidence="11" type="primary">whiB</name>
    <name evidence="14" type="ORF">R6G80_05525</name>
</gene>
<evidence type="ECO:0000256" key="7">
    <source>
        <dbReference type="ARBA" id="ARBA00023015"/>
    </source>
</evidence>
<feature type="binding site" evidence="11">
    <location>
        <position position="39"/>
    </location>
    <ligand>
        <name>[4Fe-4S] cluster</name>
        <dbReference type="ChEBI" id="CHEBI:49883"/>
    </ligand>
</feature>
<keyword evidence="6 11" id="KW-0411">Iron-sulfur</keyword>
<dbReference type="GO" id="GO:0003677">
    <property type="term" value="F:DNA binding"/>
    <property type="evidence" value="ECO:0007669"/>
    <property type="project" value="UniProtKB-UniRule"/>
</dbReference>
<dbReference type="GO" id="GO:0051539">
    <property type="term" value="F:4 iron, 4 sulfur cluster binding"/>
    <property type="evidence" value="ECO:0007669"/>
    <property type="project" value="UniProtKB-UniRule"/>
</dbReference>
<organism evidence="14 15">
    <name type="scientific">Actinotignum urinale</name>
    <dbReference type="NCBI Taxonomy" id="190146"/>
    <lineage>
        <taxon>Bacteria</taxon>
        <taxon>Bacillati</taxon>
        <taxon>Actinomycetota</taxon>
        <taxon>Actinomycetes</taxon>
        <taxon>Actinomycetales</taxon>
        <taxon>Actinomycetaceae</taxon>
        <taxon>Actinotignum</taxon>
    </lineage>
</organism>
<reference evidence="14" key="1">
    <citation type="submission" date="2023-10" db="EMBL/GenBank/DDBJ databases">
        <title>Whole Genome based description of the genera Actinobaculum and Actinotignum reveals a complex phylogenetic relationship within the species included in the genus Actinotignum.</title>
        <authorList>
            <person name="Jensen C.S."/>
            <person name="Dargis R."/>
            <person name="Kemp M."/>
            <person name="Christensen J.J."/>
        </authorList>
    </citation>
    <scope>NUCLEOTIDE SEQUENCE</scope>
    <source>
        <strain evidence="14">SLA_B511</strain>
    </source>
</reference>
<comment type="similarity">
    <text evidence="2 11">Belongs to the WhiB family.</text>
</comment>
<comment type="subcellular location">
    <subcellularLocation>
        <location evidence="1 11">Cytoplasm</location>
    </subcellularLocation>
</comment>
<evidence type="ECO:0000256" key="8">
    <source>
        <dbReference type="ARBA" id="ARBA00023125"/>
    </source>
</evidence>
<evidence type="ECO:0000256" key="5">
    <source>
        <dbReference type="ARBA" id="ARBA00023004"/>
    </source>
</evidence>
<keyword evidence="9 11" id="KW-1015">Disulfide bond</keyword>
<name>A0AAW9HXM1_9ACTO</name>
<evidence type="ECO:0000256" key="2">
    <source>
        <dbReference type="ARBA" id="ARBA00006597"/>
    </source>
</evidence>
<dbReference type="InterPro" id="IPR003482">
    <property type="entry name" value="Whib"/>
</dbReference>
<dbReference type="PROSITE" id="PS51674">
    <property type="entry name" value="4FE4S_WBL"/>
    <property type="match status" value="1"/>
</dbReference>
<dbReference type="AlphaFoldDB" id="A0AAW9HXM1"/>
<protein>
    <recommendedName>
        <fullName evidence="11">Transcriptional regulator WhiB</fullName>
    </recommendedName>
</protein>
<dbReference type="Proteomes" id="UP001281731">
    <property type="component" value="Unassembled WGS sequence"/>
</dbReference>
<feature type="binding site" evidence="11">
    <location>
        <position position="14"/>
    </location>
    <ligand>
        <name>[4Fe-4S] cluster</name>
        <dbReference type="ChEBI" id="CHEBI:49883"/>
    </ligand>
</feature>
<keyword evidence="8 11" id="KW-0238">DNA-binding</keyword>
<comment type="cofactor">
    <cofactor evidence="11">
        <name>[4Fe-4S] cluster</name>
        <dbReference type="ChEBI" id="CHEBI:49883"/>
    </cofactor>
    <text evidence="11">Binds 1 [4Fe-4S] cluster per subunit. Following nitrosylation of the [4Fe-4S] cluster binds 1 [4Fe-8(NO)] cluster per subunit.</text>
</comment>
<evidence type="ECO:0000313" key="14">
    <source>
        <dbReference type="EMBL" id="MDY5155185.1"/>
    </source>
</evidence>
<dbReference type="EMBL" id="JAWNGC010000006">
    <property type="protein sequence ID" value="MDY5155185.1"/>
    <property type="molecule type" value="Genomic_DNA"/>
</dbReference>
<evidence type="ECO:0000256" key="11">
    <source>
        <dbReference type="HAMAP-Rule" id="MF_01479"/>
    </source>
</evidence>